<evidence type="ECO:0000313" key="5">
    <source>
        <dbReference type="EMBL" id="KAB7742896.1"/>
    </source>
</evidence>
<dbReference type="RefSeq" id="WP_152214447.1">
    <property type="nucleotide sequence ID" value="NZ_WESC01000001.1"/>
</dbReference>
<evidence type="ECO:0000256" key="1">
    <source>
        <dbReference type="ARBA" id="ARBA00022679"/>
    </source>
</evidence>
<comment type="similarity">
    <text evidence="3 4">Belongs to the bacterial glucokinase family.</text>
</comment>
<comment type="subcellular location">
    <subcellularLocation>
        <location evidence="3">Cytoplasm</location>
    </subcellularLocation>
</comment>
<sequence length="330" mass="33846">MSECLFLVSDIGGTNARFALARATGNDIAVDAPTVFHTVDYAALEVALAAFLDLKGRPRLDAVAVCAAGPVEGEGATARIQMTNCPWDVSVKALADATGVARPVLINDFAALARAVPELKAHELHRLGGGKADPHSPIGILGAGTGLGVAGLVPDGGRYIAIPGEGGHVDLAPTNTREIEVLAHLMRVHGRVSVERVLSGPGLVALYTTLAALDSVAVDGQPTGADISDLAAAKGSPHAVEAVSMFCGWLGSVAGNLALTLGAKGGIFIGGGIVPGWIARGRGLFDEALFRRHFEAKGRFEPYLAAIPVQVIMRGDTALLGLAHAAREAI</sequence>
<dbReference type="Proteomes" id="UP000468901">
    <property type="component" value="Unassembled WGS sequence"/>
</dbReference>
<dbReference type="GO" id="GO:0006096">
    <property type="term" value="P:glycolytic process"/>
    <property type="evidence" value="ECO:0007669"/>
    <property type="project" value="UniProtKB-UniRule"/>
</dbReference>
<dbReference type="GO" id="GO:0005829">
    <property type="term" value="C:cytosol"/>
    <property type="evidence" value="ECO:0007669"/>
    <property type="project" value="TreeGrafter"/>
</dbReference>
<dbReference type="HAMAP" id="MF_00524">
    <property type="entry name" value="Glucokinase"/>
    <property type="match status" value="1"/>
</dbReference>
<gene>
    <name evidence="3 5" type="primary">glk</name>
    <name evidence="5" type="ORF">F2P47_01870</name>
</gene>
<dbReference type="InterPro" id="IPR043129">
    <property type="entry name" value="ATPase_NBD"/>
</dbReference>
<dbReference type="Gene3D" id="3.30.420.40">
    <property type="match status" value="1"/>
</dbReference>
<dbReference type="AlphaFoldDB" id="A0A6N6VTC0"/>
<comment type="catalytic activity">
    <reaction evidence="3">
        <text>D-glucose + ATP = D-glucose 6-phosphate + ADP + H(+)</text>
        <dbReference type="Rhea" id="RHEA:17825"/>
        <dbReference type="ChEBI" id="CHEBI:4167"/>
        <dbReference type="ChEBI" id="CHEBI:15378"/>
        <dbReference type="ChEBI" id="CHEBI:30616"/>
        <dbReference type="ChEBI" id="CHEBI:61548"/>
        <dbReference type="ChEBI" id="CHEBI:456216"/>
        <dbReference type="EC" id="2.7.1.2"/>
    </reaction>
</comment>
<dbReference type="PANTHER" id="PTHR47690:SF1">
    <property type="entry name" value="GLUCOKINASE"/>
    <property type="match status" value="1"/>
</dbReference>
<accession>A0A6N6VTC0</accession>
<keyword evidence="3" id="KW-0963">Cytoplasm</keyword>
<name>A0A6N6VTC0_9HYPH</name>
<comment type="caution">
    <text evidence="5">The sequence shown here is derived from an EMBL/GenBank/DDBJ whole genome shotgun (WGS) entry which is preliminary data.</text>
</comment>
<keyword evidence="2 3" id="KW-0418">Kinase</keyword>
<dbReference type="NCBIfam" id="TIGR00749">
    <property type="entry name" value="glk"/>
    <property type="match status" value="1"/>
</dbReference>
<reference evidence="5 6" key="1">
    <citation type="submission" date="2019-09" db="EMBL/GenBank/DDBJ databases">
        <title>Parvibaculum sedimenti sp. nov., isolated from sediment.</title>
        <authorList>
            <person name="Wang Y."/>
        </authorList>
    </citation>
    <scope>NUCLEOTIDE SEQUENCE [LARGE SCALE GENOMIC DNA]</scope>
    <source>
        <strain evidence="5 6">HXT-9</strain>
    </source>
</reference>
<organism evidence="5 6">
    <name type="scientific">Parvibaculum sedimenti</name>
    <dbReference type="NCBI Taxonomy" id="2608632"/>
    <lineage>
        <taxon>Bacteria</taxon>
        <taxon>Pseudomonadati</taxon>
        <taxon>Pseudomonadota</taxon>
        <taxon>Alphaproteobacteria</taxon>
        <taxon>Hyphomicrobiales</taxon>
        <taxon>Parvibaculaceae</taxon>
        <taxon>Parvibaculum</taxon>
    </lineage>
</organism>
<evidence type="ECO:0000313" key="6">
    <source>
        <dbReference type="Proteomes" id="UP000468901"/>
    </source>
</evidence>
<evidence type="ECO:0000256" key="4">
    <source>
        <dbReference type="RuleBase" id="RU004046"/>
    </source>
</evidence>
<dbReference type="CDD" id="cd24008">
    <property type="entry name" value="ASKHA_NBD_GLK"/>
    <property type="match status" value="1"/>
</dbReference>
<dbReference type="Pfam" id="PF02685">
    <property type="entry name" value="Glucokinase"/>
    <property type="match status" value="1"/>
</dbReference>
<protein>
    <recommendedName>
        <fullName evidence="3">Glucokinase</fullName>
        <ecNumber evidence="3">2.7.1.2</ecNumber>
    </recommendedName>
    <alternativeName>
        <fullName evidence="3">Glucose kinase</fullName>
    </alternativeName>
</protein>
<keyword evidence="6" id="KW-1185">Reference proteome</keyword>
<keyword evidence="3" id="KW-0324">Glycolysis</keyword>
<keyword evidence="3" id="KW-0547">Nucleotide-binding</keyword>
<dbReference type="EC" id="2.7.1.2" evidence="3"/>
<evidence type="ECO:0000256" key="2">
    <source>
        <dbReference type="ARBA" id="ARBA00022777"/>
    </source>
</evidence>
<keyword evidence="3" id="KW-0067">ATP-binding</keyword>
<dbReference type="GO" id="GO:0005536">
    <property type="term" value="F:D-glucose binding"/>
    <property type="evidence" value="ECO:0007669"/>
    <property type="project" value="InterPro"/>
</dbReference>
<proteinExistence type="inferred from homology"/>
<feature type="binding site" evidence="3">
    <location>
        <begin position="9"/>
        <end position="14"/>
    </location>
    <ligand>
        <name>ATP</name>
        <dbReference type="ChEBI" id="CHEBI:30616"/>
    </ligand>
</feature>
<dbReference type="PANTHER" id="PTHR47690">
    <property type="entry name" value="GLUCOKINASE"/>
    <property type="match status" value="1"/>
</dbReference>
<keyword evidence="1 3" id="KW-0808">Transferase</keyword>
<evidence type="ECO:0000256" key="3">
    <source>
        <dbReference type="HAMAP-Rule" id="MF_00524"/>
    </source>
</evidence>
<dbReference type="EMBL" id="WESC01000001">
    <property type="protein sequence ID" value="KAB7742896.1"/>
    <property type="molecule type" value="Genomic_DNA"/>
</dbReference>
<dbReference type="SUPFAM" id="SSF53067">
    <property type="entry name" value="Actin-like ATPase domain"/>
    <property type="match status" value="1"/>
</dbReference>
<dbReference type="InterPro" id="IPR003836">
    <property type="entry name" value="Glucokinase"/>
</dbReference>
<dbReference type="GO" id="GO:0005524">
    <property type="term" value="F:ATP binding"/>
    <property type="evidence" value="ECO:0007669"/>
    <property type="project" value="UniProtKB-UniRule"/>
</dbReference>
<dbReference type="Gene3D" id="3.40.367.20">
    <property type="match status" value="1"/>
</dbReference>
<dbReference type="GO" id="GO:0004340">
    <property type="term" value="F:glucokinase activity"/>
    <property type="evidence" value="ECO:0007669"/>
    <property type="project" value="UniProtKB-UniRule"/>
</dbReference>
<dbReference type="InterPro" id="IPR050201">
    <property type="entry name" value="Bacterial_glucokinase"/>
</dbReference>